<proteinExistence type="predicted"/>
<dbReference type="Proteomes" id="UP001303046">
    <property type="component" value="Unassembled WGS sequence"/>
</dbReference>
<protein>
    <submittedName>
        <fullName evidence="1">Uncharacterized protein</fullName>
    </submittedName>
</protein>
<keyword evidence="2" id="KW-1185">Reference proteome</keyword>
<sequence>MGRSHNERIGDRWSERTFEWILRDNAIEKTRNDKYDVCCTDGAAAWLAGYGLMSLSNIEDSLEDDWEGKERLEKMLRPSDLPSERRPCV</sequence>
<evidence type="ECO:0000313" key="1">
    <source>
        <dbReference type="EMBL" id="KAK6756734.1"/>
    </source>
</evidence>
<dbReference type="EMBL" id="JAVFWL010000005">
    <property type="protein sequence ID" value="KAK6756734.1"/>
    <property type="molecule type" value="Genomic_DNA"/>
</dbReference>
<accession>A0ABR1E231</accession>
<name>A0ABR1E231_NECAM</name>
<organism evidence="1 2">
    <name type="scientific">Necator americanus</name>
    <name type="common">Human hookworm</name>
    <dbReference type="NCBI Taxonomy" id="51031"/>
    <lineage>
        <taxon>Eukaryota</taxon>
        <taxon>Metazoa</taxon>
        <taxon>Ecdysozoa</taxon>
        <taxon>Nematoda</taxon>
        <taxon>Chromadorea</taxon>
        <taxon>Rhabditida</taxon>
        <taxon>Rhabditina</taxon>
        <taxon>Rhabditomorpha</taxon>
        <taxon>Strongyloidea</taxon>
        <taxon>Ancylostomatidae</taxon>
        <taxon>Bunostominae</taxon>
        <taxon>Necator</taxon>
    </lineage>
</organism>
<reference evidence="1 2" key="1">
    <citation type="submission" date="2023-08" db="EMBL/GenBank/DDBJ databases">
        <title>A Necator americanus chromosomal reference genome.</title>
        <authorList>
            <person name="Ilik V."/>
            <person name="Petrzelkova K.J."/>
            <person name="Pardy F."/>
            <person name="Fuh T."/>
            <person name="Niatou-Singa F.S."/>
            <person name="Gouil Q."/>
            <person name="Baker L."/>
            <person name="Ritchie M.E."/>
            <person name="Jex A.R."/>
            <person name="Gazzola D."/>
            <person name="Li H."/>
            <person name="Toshio Fujiwara R."/>
            <person name="Zhan B."/>
            <person name="Aroian R.V."/>
            <person name="Pafco B."/>
            <person name="Schwarz E.M."/>
        </authorList>
    </citation>
    <scope>NUCLEOTIDE SEQUENCE [LARGE SCALE GENOMIC DNA]</scope>
    <source>
        <strain evidence="1 2">Aroian</strain>
        <tissue evidence="1">Whole animal</tissue>
    </source>
</reference>
<gene>
    <name evidence="1" type="primary">Necator_chrV.g19683</name>
    <name evidence="1" type="ORF">RB195_014891</name>
</gene>
<evidence type="ECO:0000313" key="2">
    <source>
        <dbReference type="Proteomes" id="UP001303046"/>
    </source>
</evidence>
<comment type="caution">
    <text evidence="1">The sequence shown here is derived from an EMBL/GenBank/DDBJ whole genome shotgun (WGS) entry which is preliminary data.</text>
</comment>